<feature type="non-terminal residue" evidence="4">
    <location>
        <position position="179"/>
    </location>
</feature>
<dbReference type="RefSeq" id="WP_160605967.1">
    <property type="nucleotide sequence ID" value="NZ_QQQW01000069.1"/>
</dbReference>
<dbReference type="InterPro" id="IPR055247">
    <property type="entry name" value="InsJ-like_HTH"/>
</dbReference>
<proteinExistence type="inferred from homology"/>
<dbReference type="SUPFAM" id="SSF46689">
    <property type="entry name" value="Homeodomain-like"/>
    <property type="match status" value="1"/>
</dbReference>
<name>A0ABD6IEY0_MESHY</name>
<dbReference type="InterPro" id="IPR052057">
    <property type="entry name" value="IS150/IS1296_orfA-like"/>
</dbReference>
<dbReference type="AlphaFoldDB" id="A0ABD6IEY0"/>
<feature type="domain" description="Insertion element IS150 protein InsJ-like helix-turn-helix" evidence="3">
    <location>
        <begin position="66"/>
        <end position="116"/>
    </location>
</feature>
<evidence type="ECO:0000256" key="1">
    <source>
        <dbReference type="ARBA" id="ARBA00038232"/>
    </source>
</evidence>
<dbReference type="PANTHER" id="PTHR33795:SF1">
    <property type="entry name" value="INSERTION ELEMENT IS150 PROTEIN INSJ"/>
    <property type="match status" value="1"/>
</dbReference>
<dbReference type="InterPro" id="IPR036388">
    <property type="entry name" value="WH-like_DNA-bd_sf"/>
</dbReference>
<protein>
    <submittedName>
        <fullName evidence="4">Helix-turn-helix domain-containing protein</fullName>
    </submittedName>
</protein>
<dbReference type="Pfam" id="PF13518">
    <property type="entry name" value="HTH_28"/>
    <property type="match status" value="1"/>
</dbReference>
<organism evidence="4 5">
    <name type="scientific">Mesomycoplasma hyorhinis</name>
    <name type="common">Mycoplasma hyorhinis</name>
    <dbReference type="NCBI Taxonomy" id="2100"/>
    <lineage>
        <taxon>Bacteria</taxon>
        <taxon>Bacillati</taxon>
        <taxon>Mycoplasmatota</taxon>
        <taxon>Mycoplasmoidales</taxon>
        <taxon>Metamycoplasmataceae</taxon>
        <taxon>Mesomycoplasma</taxon>
    </lineage>
</organism>
<evidence type="ECO:0000313" key="5">
    <source>
        <dbReference type="Proteomes" id="UP001193384"/>
    </source>
</evidence>
<dbReference type="Gene3D" id="1.10.10.10">
    <property type="entry name" value="Winged helix-like DNA-binding domain superfamily/Winged helix DNA-binding domain"/>
    <property type="match status" value="1"/>
</dbReference>
<dbReference type="InterPro" id="IPR009057">
    <property type="entry name" value="Homeodomain-like_sf"/>
</dbReference>
<feature type="compositionally biased region" description="Low complexity" evidence="2">
    <location>
        <begin position="119"/>
        <end position="142"/>
    </location>
</feature>
<dbReference type="EMBL" id="QQQW01000069">
    <property type="protein sequence ID" value="MXR44079.1"/>
    <property type="molecule type" value="Genomic_DNA"/>
</dbReference>
<evidence type="ECO:0000313" key="4">
    <source>
        <dbReference type="EMBL" id="MXR44079.1"/>
    </source>
</evidence>
<gene>
    <name evidence="4" type="ORF">DR101_04025</name>
</gene>
<dbReference type="PANTHER" id="PTHR33795">
    <property type="entry name" value="INSERTION ELEMENT IS150 PROTEIN INSJ"/>
    <property type="match status" value="1"/>
</dbReference>
<evidence type="ECO:0000256" key="2">
    <source>
        <dbReference type="SAM" id="MobiDB-lite"/>
    </source>
</evidence>
<accession>A0ABD6IEY0</accession>
<reference evidence="4 5" key="1">
    <citation type="submission" date="2018-07" db="EMBL/GenBank/DDBJ databases">
        <title>Genetic characterization of Mycoplasma hyopneumoniae, M. hyorhinis and M. flocculare isolates through whole genome sequencing analysis: comparative analysis of sequence types and putative genes involved in virulence.</title>
        <authorList>
            <person name="Fourour S."/>
            <person name="Lucas P."/>
            <person name="Touzain F."/>
            <person name="Tocqueville V."/>
            <person name="Kempf I."/>
            <person name="Marois-Crehan C."/>
        </authorList>
    </citation>
    <scope>NUCLEOTIDE SEQUENCE [LARGE SCALE GENOMIC DNA]</scope>
    <source>
        <strain evidence="4 5">MHR389</strain>
    </source>
</reference>
<sequence length="179" mass="20902">MKYSLEFKLECVKKYKKGIEIKKPDFANTSQKNFLNQVNFWEKIYDKLGVEGLKKKPRNKKWTIDQRLNIVKRFLAGEPIVKISLENNLNPSQISFWAKKYLESGISGLELNKGRPIMKSKINNNKSTKVSNNSDSQDQSNSSLSVYEELKLLREENKLLKKENEVLKKWKALVEIFDS</sequence>
<comment type="similarity">
    <text evidence="1">Belongs to the IS150/IS1296 orfA family.</text>
</comment>
<evidence type="ECO:0000259" key="3">
    <source>
        <dbReference type="Pfam" id="PF13518"/>
    </source>
</evidence>
<dbReference type="Proteomes" id="UP001193384">
    <property type="component" value="Unassembled WGS sequence"/>
</dbReference>
<feature type="region of interest" description="Disordered" evidence="2">
    <location>
        <begin position="118"/>
        <end position="142"/>
    </location>
</feature>
<comment type="caution">
    <text evidence="4">The sequence shown here is derived from an EMBL/GenBank/DDBJ whole genome shotgun (WGS) entry which is preliminary data.</text>
</comment>